<evidence type="ECO:0000256" key="1">
    <source>
        <dbReference type="SAM" id="MobiDB-lite"/>
    </source>
</evidence>
<organism evidence="3 4">
    <name type="scientific">Vitrella brassicaformis (strain CCMP3155)</name>
    <dbReference type="NCBI Taxonomy" id="1169540"/>
    <lineage>
        <taxon>Eukaryota</taxon>
        <taxon>Sar</taxon>
        <taxon>Alveolata</taxon>
        <taxon>Colpodellida</taxon>
        <taxon>Vitrellaceae</taxon>
        <taxon>Vitrella</taxon>
    </lineage>
</organism>
<dbReference type="VEuPathDB" id="CryptoDB:Vbra_18625"/>
<dbReference type="InterPro" id="IPR009721">
    <property type="entry name" value="O-acyltransferase_WSD1_C"/>
</dbReference>
<accession>A0A0G4GSV6</accession>
<name>A0A0G4GSV6_VITBC</name>
<keyword evidence="4" id="KW-1185">Reference proteome</keyword>
<evidence type="ECO:0000313" key="4">
    <source>
        <dbReference type="Proteomes" id="UP000041254"/>
    </source>
</evidence>
<dbReference type="AlphaFoldDB" id="A0A0G4GSV6"/>
<dbReference type="InterPro" id="IPR045034">
    <property type="entry name" value="O-acyltransferase_WSD1-like"/>
</dbReference>
<feature type="domain" description="O-acyltransferase WSD1 C-terminal" evidence="2">
    <location>
        <begin position="410"/>
        <end position="501"/>
    </location>
</feature>
<dbReference type="Pfam" id="PF06974">
    <property type="entry name" value="WS_DGAT_C"/>
    <property type="match status" value="1"/>
</dbReference>
<dbReference type="PANTHER" id="PTHR31650:SF1">
    <property type="entry name" value="WAX ESTER SYNTHASE_DIACYLGLYCEROL ACYLTRANSFERASE 4-RELATED"/>
    <property type="match status" value="1"/>
</dbReference>
<reference evidence="3 4" key="1">
    <citation type="submission" date="2014-11" db="EMBL/GenBank/DDBJ databases">
        <authorList>
            <person name="Zhu J."/>
            <person name="Qi W."/>
            <person name="Song R."/>
        </authorList>
    </citation>
    <scope>NUCLEOTIDE SEQUENCE [LARGE SCALE GENOMIC DNA]</scope>
</reference>
<proteinExistence type="predicted"/>
<dbReference type="GO" id="GO:0019432">
    <property type="term" value="P:triglyceride biosynthetic process"/>
    <property type="evidence" value="ECO:0007669"/>
    <property type="project" value="TreeGrafter"/>
</dbReference>
<dbReference type="OrthoDB" id="619536at2759"/>
<sequence length="507" mass="56105">MFLQTAAFVISLILHPLLMAVSLAAWCLRTVCGCVALLSSHHGRLQPLNRTEVMMLQAETVESPAIISIVFFADDGLSLAHMLEAVKERWVDKHERLKCTLKRVLWRWCLSYDKGDGRFDVRNHVLQVPHDCVREEIRRSGKMPSLGAPLLLPLRDLREYLDICINGDLPMSRPAWQIKVIPQCEGLDGAPSTIFVWRIHHLLGDGAALVRMITKELFDRDETASISKSFSHLPSLSMWDRLAMYASMLFYAPLPILALPLLPSIPSWDPPPSSRSAPHRPSPGGLRQVSLPRCISMDELRSVRMSDQVLMAAGASKVSINEVFVSLVVGAIVRYINKTHGGDRNAAEGELPSPLSTWRDAMFVWPVNLRTGELKTLSNSFFNAFAVLPLVADASSPLERLGCVWLYQCPSCLAEAILKPIRSKISMFVSNVPGPQRLSPVKGIALRHCFFAPPIMGNVGVGVTAFSYSNGLWVAAGSDLRTVKSPDMLLDCIMEEFQALKMACGCP</sequence>
<dbReference type="STRING" id="1169540.A0A0G4GSV6"/>
<evidence type="ECO:0000259" key="2">
    <source>
        <dbReference type="Pfam" id="PF06974"/>
    </source>
</evidence>
<dbReference type="PANTHER" id="PTHR31650">
    <property type="entry name" value="O-ACYLTRANSFERASE (WSD1-LIKE) FAMILY PROTEIN"/>
    <property type="match status" value="1"/>
</dbReference>
<dbReference type="InParanoid" id="A0A0G4GSV6"/>
<dbReference type="EMBL" id="CDMY01000791">
    <property type="protein sequence ID" value="CEM33722.1"/>
    <property type="molecule type" value="Genomic_DNA"/>
</dbReference>
<dbReference type="GO" id="GO:0008374">
    <property type="term" value="F:O-acyltransferase activity"/>
    <property type="evidence" value="ECO:0007669"/>
    <property type="project" value="InterPro"/>
</dbReference>
<gene>
    <name evidence="3" type="ORF">Vbra_18625</name>
</gene>
<evidence type="ECO:0000313" key="3">
    <source>
        <dbReference type="EMBL" id="CEM33722.1"/>
    </source>
</evidence>
<protein>
    <recommendedName>
        <fullName evidence="2">O-acyltransferase WSD1 C-terminal domain-containing protein</fullName>
    </recommendedName>
</protein>
<dbReference type="Proteomes" id="UP000041254">
    <property type="component" value="Unassembled WGS sequence"/>
</dbReference>
<feature type="region of interest" description="Disordered" evidence="1">
    <location>
        <begin position="270"/>
        <end position="289"/>
    </location>
</feature>
<dbReference type="GO" id="GO:0005886">
    <property type="term" value="C:plasma membrane"/>
    <property type="evidence" value="ECO:0007669"/>
    <property type="project" value="TreeGrafter"/>
</dbReference>